<sequence>MFPTDYWQQAWDDAQPRIEAWRSSLSSTENNRANQRVLRIGQLDAELLDDELVQLLQDPLNKAFSTVNPSLRAKWEHEVTLIIRLTLYKFSLWDSGATYGAKLQGLRYRIPDSSGVKLSPSGLPRRTIAAHALLTILIPYLHTRIRSHALSQSWPDAPSSDRRRKAWKLLVRAESTHALFGLASFLIFLWNGKYRTLADRLLQMRLVPSGRLTSREVSYEFMNRQMVWHAFTEFLLFILPLVNARVVRRRLSKLGSKIKSWTTLFADSADTPHTPGDLALPKGNYFSLPEDQCAICAENASYTLANISNTPYSGVLLDGPSTSASAASPDDEAPQYAITTPYQTSCGHTYCYYCLADRLIRAADDGEDGWECLRCTALVRSCERMNGIAPPEEALTSEGWDSENDDMSLSYTSDMSLESGKERSD</sequence>
<feature type="transmembrane region" description="Helical" evidence="19">
    <location>
        <begin position="226"/>
        <end position="247"/>
    </location>
</feature>
<evidence type="ECO:0000256" key="17">
    <source>
        <dbReference type="ARBA" id="ARBA00034523"/>
    </source>
</evidence>
<dbReference type="InterPro" id="IPR001841">
    <property type="entry name" value="Znf_RING"/>
</dbReference>
<organism evidence="21 22">
    <name type="scientific">Rickenella mellea</name>
    <dbReference type="NCBI Taxonomy" id="50990"/>
    <lineage>
        <taxon>Eukaryota</taxon>
        <taxon>Fungi</taxon>
        <taxon>Dikarya</taxon>
        <taxon>Basidiomycota</taxon>
        <taxon>Agaricomycotina</taxon>
        <taxon>Agaricomycetes</taxon>
        <taxon>Hymenochaetales</taxon>
        <taxon>Rickenellaceae</taxon>
        <taxon>Rickenella</taxon>
    </lineage>
</organism>
<dbReference type="SUPFAM" id="SSF57850">
    <property type="entry name" value="RING/U-box"/>
    <property type="match status" value="1"/>
</dbReference>
<dbReference type="Pfam" id="PF04757">
    <property type="entry name" value="Pex2_Pex12"/>
    <property type="match status" value="1"/>
</dbReference>
<keyword evidence="12 19" id="KW-1133">Transmembrane helix</keyword>
<dbReference type="STRING" id="50990.A0A4R5XEF7"/>
<evidence type="ECO:0000256" key="15">
    <source>
        <dbReference type="ARBA" id="ARBA00032511"/>
    </source>
</evidence>
<evidence type="ECO:0000313" key="22">
    <source>
        <dbReference type="Proteomes" id="UP000294933"/>
    </source>
</evidence>
<evidence type="ECO:0000313" key="21">
    <source>
        <dbReference type="EMBL" id="TDL29403.1"/>
    </source>
</evidence>
<keyword evidence="10" id="KW-0862">Zinc</keyword>
<evidence type="ECO:0000256" key="18">
    <source>
        <dbReference type="SAM" id="MobiDB-lite"/>
    </source>
</evidence>
<feature type="domain" description="RING-type" evidence="20">
    <location>
        <begin position="293"/>
        <end position="375"/>
    </location>
</feature>
<dbReference type="GO" id="GO:0061630">
    <property type="term" value="F:ubiquitin protein ligase activity"/>
    <property type="evidence" value="ECO:0007669"/>
    <property type="project" value="UniProtKB-EC"/>
</dbReference>
<dbReference type="PANTHER" id="PTHR48178">
    <property type="entry name" value="PEROXISOME BIOGENESIS FACTOR 2"/>
    <property type="match status" value="1"/>
</dbReference>
<dbReference type="Gene3D" id="3.30.40.10">
    <property type="entry name" value="Zinc/RING finger domain, C3HC4 (zinc finger)"/>
    <property type="match status" value="1"/>
</dbReference>
<dbReference type="PROSITE" id="PS00518">
    <property type="entry name" value="ZF_RING_1"/>
    <property type="match status" value="1"/>
</dbReference>
<evidence type="ECO:0000256" key="14">
    <source>
        <dbReference type="ARBA" id="ARBA00023140"/>
    </source>
</evidence>
<evidence type="ECO:0000259" key="20">
    <source>
        <dbReference type="SMART" id="SM00184"/>
    </source>
</evidence>
<dbReference type="GO" id="GO:0016567">
    <property type="term" value="P:protein ubiquitination"/>
    <property type="evidence" value="ECO:0007669"/>
    <property type="project" value="UniProtKB-ARBA"/>
</dbReference>
<dbReference type="InterPro" id="IPR017907">
    <property type="entry name" value="Znf_RING_CS"/>
</dbReference>
<feature type="compositionally biased region" description="Polar residues" evidence="18">
    <location>
        <begin position="407"/>
        <end position="416"/>
    </location>
</feature>
<keyword evidence="11" id="KW-0653">Protein transport</keyword>
<dbReference type="PANTHER" id="PTHR48178:SF1">
    <property type="entry name" value="PEROXISOME BIOGENESIS FACTOR 2"/>
    <property type="match status" value="1"/>
</dbReference>
<evidence type="ECO:0000256" key="1">
    <source>
        <dbReference type="ARBA" id="ARBA00004585"/>
    </source>
</evidence>
<keyword evidence="13 19" id="KW-0472">Membrane</keyword>
<reference evidence="21 22" key="1">
    <citation type="submission" date="2018-06" db="EMBL/GenBank/DDBJ databases">
        <title>A transcriptomic atlas of mushroom development highlights an independent origin of complex multicellularity.</title>
        <authorList>
            <consortium name="DOE Joint Genome Institute"/>
            <person name="Krizsan K."/>
            <person name="Almasi E."/>
            <person name="Merenyi Z."/>
            <person name="Sahu N."/>
            <person name="Viragh M."/>
            <person name="Koszo T."/>
            <person name="Mondo S."/>
            <person name="Kiss B."/>
            <person name="Balint B."/>
            <person name="Kues U."/>
            <person name="Barry K."/>
            <person name="Hegedus J.C."/>
            <person name="Henrissat B."/>
            <person name="Johnson J."/>
            <person name="Lipzen A."/>
            <person name="Ohm R."/>
            <person name="Nagy I."/>
            <person name="Pangilinan J."/>
            <person name="Yan J."/>
            <person name="Xiong Y."/>
            <person name="Grigoriev I.V."/>
            <person name="Hibbett D.S."/>
            <person name="Nagy L.G."/>
        </authorList>
    </citation>
    <scope>NUCLEOTIDE SEQUENCE [LARGE SCALE GENOMIC DNA]</scope>
    <source>
        <strain evidence="21 22">SZMC22713</strain>
    </source>
</reference>
<evidence type="ECO:0000256" key="13">
    <source>
        <dbReference type="ARBA" id="ARBA00023136"/>
    </source>
</evidence>
<comment type="subcellular location">
    <subcellularLocation>
        <location evidence="1">Peroxisome membrane</location>
        <topology evidence="1">Multi-pass membrane protein</topology>
    </subcellularLocation>
</comment>
<dbReference type="EMBL" id="ML170156">
    <property type="protein sequence ID" value="TDL29403.1"/>
    <property type="molecule type" value="Genomic_DNA"/>
</dbReference>
<dbReference type="InterPro" id="IPR013083">
    <property type="entry name" value="Znf_RING/FYVE/PHD"/>
</dbReference>
<keyword evidence="7" id="KW-0479">Metal-binding</keyword>
<dbReference type="VEuPathDB" id="FungiDB:BD410DRAFT_817531"/>
<evidence type="ECO:0000256" key="3">
    <source>
        <dbReference type="ARBA" id="ARBA00008704"/>
    </source>
</evidence>
<evidence type="ECO:0000256" key="16">
    <source>
        <dbReference type="ARBA" id="ARBA00034438"/>
    </source>
</evidence>
<comment type="similarity">
    <text evidence="3">Belongs to the pex2/pex10/pex12 family.</text>
</comment>
<gene>
    <name evidence="21" type="ORF">BD410DRAFT_817531</name>
</gene>
<accession>A0A4R5XEF7</accession>
<evidence type="ECO:0000256" key="8">
    <source>
        <dbReference type="ARBA" id="ARBA00022771"/>
    </source>
</evidence>
<proteinExistence type="inferred from homology"/>
<evidence type="ECO:0000256" key="4">
    <source>
        <dbReference type="ARBA" id="ARBA00022448"/>
    </source>
</evidence>
<name>A0A4R5XEF7_9AGAM</name>
<evidence type="ECO:0000256" key="10">
    <source>
        <dbReference type="ARBA" id="ARBA00022833"/>
    </source>
</evidence>
<keyword evidence="9" id="KW-0833">Ubl conjugation pathway</keyword>
<dbReference type="Proteomes" id="UP000294933">
    <property type="component" value="Unassembled WGS sequence"/>
</dbReference>
<feature type="region of interest" description="Disordered" evidence="18">
    <location>
        <begin position="393"/>
        <end position="425"/>
    </location>
</feature>
<protein>
    <recommendedName>
        <fullName evidence="17">RING-type E3 ubiquitin transferase (cysteine targeting)</fullName>
        <ecNumber evidence="17">2.3.2.36</ecNumber>
    </recommendedName>
    <alternativeName>
        <fullName evidence="15">Peroxin-2</fullName>
    </alternativeName>
</protein>
<dbReference type="OrthoDB" id="1701437at2759"/>
<evidence type="ECO:0000256" key="19">
    <source>
        <dbReference type="SAM" id="Phobius"/>
    </source>
</evidence>
<evidence type="ECO:0000256" key="12">
    <source>
        <dbReference type="ARBA" id="ARBA00022989"/>
    </source>
</evidence>
<keyword evidence="6 19" id="KW-0812">Transmembrane</keyword>
<dbReference type="SMART" id="SM00184">
    <property type="entry name" value="RING"/>
    <property type="match status" value="1"/>
</dbReference>
<comment type="catalytic activity">
    <reaction evidence="16">
        <text>[E2 ubiquitin-conjugating enzyme]-S-ubiquitinyl-L-cysteine + [acceptor protein]-L-cysteine = [E2 ubiquitin-conjugating enzyme]-L-cysteine + [acceptor protein]-S-ubiquitinyl-L-cysteine.</text>
        <dbReference type="EC" id="2.3.2.36"/>
    </reaction>
</comment>
<evidence type="ECO:0000256" key="6">
    <source>
        <dbReference type="ARBA" id="ARBA00022692"/>
    </source>
</evidence>
<keyword evidence="14" id="KW-0576">Peroxisome</keyword>
<keyword evidence="22" id="KW-1185">Reference proteome</keyword>
<dbReference type="EC" id="2.3.2.36" evidence="17"/>
<dbReference type="InterPro" id="IPR006845">
    <property type="entry name" value="Pex_N"/>
</dbReference>
<dbReference type="GO" id="GO:0008270">
    <property type="term" value="F:zinc ion binding"/>
    <property type="evidence" value="ECO:0007669"/>
    <property type="project" value="UniProtKB-KW"/>
</dbReference>
<dbReference type="GO" id="GO:0005778">
    <property type="term" value="C:peroxisomal membrane"/>
    <property type="evidence" value="ECO:0007669"/>
    <property type="project" value="UniProtKB-SubCell"/>
</dbReference>
<feature type="transmembrane region" description="Helical" evidence="19">
    <location>
        <begin position="169"/>
        <end position="190"/>
    </location>
</feature>
<keyword evidence="4" id="KW-0813">Transport</keyword>
<dbReference type="GO" id="GO:0016562">
    <property type="term" value="P:protein import into peroxisome matrix, receptor recycling"/>
    <property type="evidence" value="ECO:0007669"/>
    <property type="project" value="UniProtKB-ARBA"/>
</dbReference>
<keyword evidence="8" id="KW-0863">Zinc-finger</keyword>
<evidence type="ECO:0000256" key="9">
    <source>
        <dbReference type="ARBA" id="ARBA00022786"/>
    </source>
</evidence>
<evidence type="ECO:0000256" key="2">
    <source>
        <dbReference type="ARBA" id="ARBA00004906"/>
    </source>
</evidence>
<comment type="pathway">
    <text evidence="2">Protein modification; protein ubiquitination.</text>
</comment>
<evidence type="ECO:0000256" key="11">
    <source>
        <dbReference type="ARBA" id="ARBA00022927"/>
    </source>
</evidence>
<dbReference type="AlphaFoldDB" id="A0A4R5XEF7"/>
<dbReference type="InterPro" id="IPR025654">
    <property type="entry name" value="PEX2/10"/>
</dbReference>
<evidence type="ECO:0000256" key="7">
    <source>
        <dbReference type="ARBA" id="ARBA00022723"/>
    </source>
</evidence>
<evidence type="ECO:0000256" key="5">
    <source>
        <dbReference type="ARBA" id="ARBA00022679"/>
    </source>
</evidence>
<keyword evidence="5" id="KW-0808">Transferase</keyword>